<accession>A0ABP9SW63</accession>
<dbReference type="EMBL" id="BAABJR010000001">
    <property type="protein sequence ID" value="GAA5203137.1"/>
    <property type="molecule type" value="Genomic_DNA"/>
</dbReference>
<organism evidence="2 3">
    <name type="scientific">Streptomyces thinghirensis</name>
    <dbReference type="NCBI Taxonomy" id="551547"/>
    <lineage>
        <taxon>Bacteria</taxon>
        <taxon>Bacillati</taxon>
        <taxon>Actinomycetota</taxon>
        <taxon>Actinomycetes</taxon>
        <taxon>Kitasatosporales</taxon>
        <taxon>Streptomycetaceae</taxon>
        <taxon>Streptomyces</taxon>
    </lineage>
</organism>
<keyword evidence="3" id="KW-1185">Reference proteome</keyword>
<reference evidence="3" key="1">
    <citation type="journal article" date="2019" name="Int. J. Syst. Evol. Microbiol.">
        <title>The Global Catalogue of Microorganisms (GCM) 10K type strain sequencing project: providing services to taxonomists for standard genome sequencing and annotation.</title>
        <authorList>
            <consortium name="The Broad Institute Genomics Platform"/>
            <consortium name="The Broad Institute Genome Sequencing Center for Infectious Disease"/>
            <person name="Wu L."/>
            <person name="Ma J."/>
        </authorList>
    </citation>
    <scope>NUCLEOTIDE SEQUENCE [LARGE SCALE GENOMIC DNA]</scope>
    <source>
        <strain evidence="3">JCM 18306</strain>
    </source>
</reference>
<evidence type="ECO:0000313" key="2">
    <source>
        <dbReference type="EMBL" id="GAA5203137.1"/>
    </source>
</evidence>
<gene>
    <name evidence="2" type="ORF">GCM10023323_00710</name>
</gene>
<feature type="region of interest" description="Disordered" evidence="1">
    <location>
        <begin position="1"/>
        <end position="53"/>
    </location>
</feature>
<evidence type="ECO:0000256" key="1">
    <source>
        <dbReference type="SAM" id="MobiDB-lite"/>
    </source>
</evidence>
<proteinExistence type="predicted"/>
<evidence type="ECO:0000313" key="3">
    <source>
        <dbReference type="Proteomes" id="UP001499878"/>
    </source>
</evidence>
<protein>
    <submittedName>
        <fullName evidence="2">Uncharacterized protein</fullName>
    </submittedName>
</protein>
<feature type="compositionally biased region" description="Basic and acidic residues" evidence="1">
    <location>
        <begin position="12"/>
        <end position="33"/>
    </location>
</feature>
<comment type="caution">
    <text evidence="2">The sequence shown here is derived from an EMBL/GenBank/DDBJ whole genome shotgun (WGS) entry which is preliminary data.</text>
</comment>
<name>A0ABP9SW63_9ACTN</name>
<dbReference type="Proteomes" id="UP001499878">
    <property type="component" value="Unassembled WGS sequence"/>
</dbReference>
<sequence length="120" mass="13408">MGPRAAMCAATRADRDRPERPGGGEAHDMDLQGHARAGTSWGADDDADSERHRTAHPYRLELLNPRPAFDVREGTIPLALTRRVSLVTTSRNHRRFDAKNARMAAEALWLERVLAGRMPR</sequence>